<evidence type="ECO:0000256" key="3">
    <source>
        <dbReference type="ARBA" id="ARBA00022552"/>
    </source>
</evidence>
<reference evidence="9" key="1">
    <citation type="submission" date="2014-10" db="EMBL/GenBank/DDBJ databases">
        <authorList>
            <person name="Kuske C.R."/>
            <person name="Challacombe J.F."/>
            <person name="Daligault H.E."/>
            <person name="Davenport K.W."/>
            <person name="Johnson S.L."/>
            <person name="Siddaramappa S."/>
            <person name="Petersen J.M."/>
        </authorList>
    </citation>
    <scope>NUCLEOTIDE SEQUENCE [LARGE SCALE GENOMIC DNA]</scope>
    <source>
        <strain evidence="9">CA97-1460</strain>
    </source>
</reference>
<dbReference type="InterPro" id="IPR011961">
    <property type="entry name" value="RimM"/>
</dbReference>
<dbReference type="SUPFAM" id="SSF50346">
    <property type="entry name" value="PRC-barrel domain"/>
    <property type="match status" value="1"/>
</dbReference>
<dbReference type="InterPro" id="IPR009000">
    <property type="entry name" value="Transl_B-barrel_sf"/>
</dbReference>
<dbReference type="GO" id="GO:0006364">
    <property type="term" value="P:rRNA processing"/>
    <property type="evidence" value="ECO:0007669"/>
    <property type="project" value="UniProtKB-UniRule"/>
</dbReference>
<evidence type="ECO:0000256" key="1">
    <source>
        <dbReference type="ARBA" id="ARBA00022490"/>
    </source>
</evidence>
<dbReference type="GO" id="GO:0043022">
    <property type="term" value="F:ribosome binding"/>
    <property type="evidence" value="ECO:0007669"/>
    <property type="project" value="InterPro"/>
</dbReference>
<feature type="domain" description="RimM N-terminal" evidence="6">
    <location>
        <begin position="8"/>
        <end position="90"/>
    </location>
</feature>
<keyword evidence="3 5" id="KW-0698">rRNA processing</keyword>
<sequence>MSKNFVEIARIGSTYGLNGELRLYPFANDIETILSYGKWYLNFQNDISWNELQDEHVFRRGNKIYIKLAGIDDINDAKKFTNALIGVPREALPKLKEDETYWTDLIGMKVYNKSKDSFGSVIDIMETGYNDVLICKKSEDEYLIPYINNYILDVDLENKKIIVDWEYDY</sequence>
<evidence type="ECO:0000313" key="9">
    <source>
        <dbReference type="Proteomes" id="UP000182521"/>
    </source>
</evidence>
<dbReference type="NCBIfam" id="TIGR02273">
    <property type="entry name" value="16S_RimM"/>
    <property type="match status" value="1"/>
</dbReference>
<evidence type="ECO:0000256" key="2">
    <source>
        <dbReference type="ARBA" id="ARBA00022517"/>
    </source>
</evidence>
<keyword evidence="4 5" id="KW-0143">Chaperone</keyword>
<dbReference type="InterPro" id="IPR011033">
    <property type="entry name" value="PRC_barrel-like_sf"/>
</dbReference>
<dbReference type="Proteomes" id="UP000182521">
    <property type="component" value="Chromosome"/>
</dbReference>
<evidence type="ECO:0000259" key="6">
    <source>
        <dbReference type="Pfam" id="PF01782"/>
    </source>
</evidence>
<organism evidence="8 9">
    <name type="scientific">Francisella frigiditurris</name>
    <dbReference type="NCBI Taxonomy" id="1542390"/>
    <lineage>
        <taxon>Bacteria</taxon>
        <taxon>Pseudomonadati</taxon>
        <taxon>Pseudomonadota</taxon>
        <taxon>Gammaproteobacteria</taxon>
        <taxon>Thiotrichales</taxon>
        <taxon>Francisellaceae</taxon>
        <taxon>Francisella</taxon>
    </lineage>
</organism>
<dbReference type="Pfam" id="PF24986">
    <property type="entry name" value="PRC_RimM"/>
    <property type="match status" value="1"/>
</dbReference>
<dbReference type="GO" id="GO:0005840">
    <property type="term" value="C:ribosome"/>
    <property type="evidence" value="ECO:0007669"/>
    <property type="project" value="InterPro"/>
</dbReference>
<gene>
    <name evidence="5 8" type="primary">rimM</name>
    <name evidence="8" type="ORF">KX01_678</name>
</gene>
<dbReference type="HAMAP" id="MF_00014">
    <property type="entry name" value="Ribosome_mat_RimM"/>
    <property type="match status" value="1"/>
</dbReference>
<dbReference type="OrthoDB" id="9783509at2"/>
<dbReference type="SUPFAM" id="SSF50447">
    <property type="entry name" value="Translation proteins"/>
    <property type="match status" value="1"/>
</dbReference>
<dbReference type="GO" id="GO:0042274">
    <property type="term" value="P:ribosomal small subunit biogenesis"/>
    <property type="evidence" value="ECO:0007669"/>
    <property type="project" value="UniProtKB-UniRule"/>
</dbReference>
<keyword evidence="1 5" id="KW-0963">Cytoplasm</keyword>
<dbReference type="InterPro" id="IPR056792">
    <property type="entry name" value="PRC_RimM"/>
</dbReference>
<accession>A0A1J0KSL7</accession>
<dbReference type="RefSeq" id="WP_071663644.1">
    <property type="nucleotide sequence ID" value="NZ_CP009654.1"/>
</dbReference>
<comment type="subcellular location">
    <subcellularLocation>
        <location evidence="5">Cytoplasm</location>
    </subcellularLocation>
</comment>
<dbReference type="EMBL" id="CP009654">
    <property type="protein sequence ID" value="APC96757.1"/>
    <property type="molecule type" value="Genomic_DNA"/>
</dbReference>
<dbReference type="Gene3D" id="2.40.30.60">
    <property type="entry name" value="RimM"/>
    <property type="match status" value="1"/>
</dbReference>
<keyword evidence="2 5" id="KW-0690">Ribosome biogenesis</keyword>
<dbReference type="InterPro" id="IPR002676">
    <property type="entry name" value="RimM_N"/>
</dbReference>
<evidence type="ECO:0000259" key="7">
    <source>
        <dbReference type="Pfam" id="PF24986"/>
    </source>
</evidence>
<dbReference type="PANTHER" id="PTHR33692">
    <property type="entry name" value="RIBOSOME MATURATION FACTOR RIMM"/>
    <property type="match status" value="1"/>
</dbReference>
<evidence type="ECO:0000256" key="5">
    <source>
        <dbReference type="HAMAP-Rule" id="MF_00014"/>
    </source>
</evidence>
<evidence type="ECO:0000313" key="8">
    <source>
        <dbReference type="EMBL" id="APC96757.1"/>
    </source>
</evidence>
<comment type="similarity">
    <text evidence="5">Belongs to the RimM family.</text>
</comment>
<dbReference type="Gene3D" id="2.30.30.240">
    <property type="entry name" value="PRC-barrel domain"/>
    <property type="match status" value="1"/>
</dbReference>
<dbReference type="AlphaFoldDB" id="A0A1J0KSL7"/>
<dbReference type="Pfam" id="PF01782">
    <property type="entry name" value="RimM"/>
    <property type="match status" value="1"/>
</dbReference>
<comment type="function">
    <text evidence="5">An accessory protein needed during the final step in the assembly of 30S ribosomal subunit, possibly for assembly of the head region. Essential for efficient processing of 16S rRNA. May be needed both before and after RbfA during the maturation of 16S rRNA. It has affinity for free ribosomal 30S subunits but not for 70S ribosomes.</text>
</comment>
<name>A0A1J0KSL7_9GAMM</name>
<proteinExistence type="inferred from homology"/>
<dbReference type="KEGG" id="frc:KX01_678"/>
<dbReference type="GO" id="GO:0005737">
    <property type="term" value="C:cytoplasm"/>
    <property type="evidence" value="ECO:0007669"/>
    <property type="project" value="UniProtKB-SubCell"/>
</dbReference>
<dbReference type="NCBIfam" id="NF011185">
    <property type="entry name" value="PRK14591.1"/>
    <property type="match status" value="1"/>
</dbReference>
<comment type="subunit">
    <text evidence="5">Binds ribosomal protein uS19.</text>
</comment>
<dbReference type="InterPro" id="IPR036976">
    <property type="entry name" value="RimM_N_sf"/>
</dbReference>
<keyword evidence="9" id="KW-1185">Reference proteome</keyword>
<evidence type="ECO:0000256" key="4">
    <source>
        <dbReference type="ARBA" id="ARBA00023186"/>
    </source>
</evidence>
<feature type="domain" description="Ribosome maturation factor RimM PRC barrel" evidence="7">
    <location>
        <begin position="102"/>
        <end position="166"/>
    </location>
</feature>
<dbReference type="STRING" id="1542390.KX01_678"/>
<comment type="domain">
    <text evidence="5">The PRC barrel domain binds ribosomal protein uS19.</text>
</comment>
<dbReference type="PANTHER" id="PTHR33692:SF1">
    <property type="entry name" value="RIBOSOME MATURATION FACTOR RIMM"/>
    <property type="match status" value="1"/>
</dbReference>
<protein>
    <recommendedName>
        <fullName evidence="5">Ribosome maturation factor RimM</fullName>
    </recommendedName>
</protein>